<dbReference type="GO" id="GO:0006508">
    <property type="term" value="P:proteolysis"/>
    <property type="evidence" value="ECO:0007669"/>
    <property type="project" value="TreeGrafter"/>
</dbReference>
<dbReference type="InterPro" id="IPR042097">
    <property type="entry name" value="Aminopeptidase_N-like_N_sf"/>
</dbReference>
<dbReference type="Gene3D" id="1.10.390.10">
    <property type="entry name" value="Neutral Protease Domain 2"/>
    <property type="match status" value="1"/>
</dbReference>
<dbReference type="PANTHER" id="PTHR11533">
    <property type="entry name" value="PROTEASE M1 ZINC METALLOPROTEASE"/>
    <property type="match status" value="1"/>
</dbReference>
<evidence type="ECO:0000313" key="4">
    <source>
        <dbReference type="Proteomes" id="UP001201812"/>
    </source>
</evidence>
<dbReference type="Pfam" id="PF01433">
    <property type="entry name" value="Peptidase_M1"/>
    <property type="match status" value="1"/>
</dbReference>
<name>A0AAD4R9T7_9BILA</name>
<dbReference type="GO" id="GO:0008270">
    <property type="term" value="F:zinc ion binding"/>
    <property type="evidence" value="ECO:0007669"/>
    <property type="project" value="InterPro"/>
</dbReference>
<dbReference type="InterPro" id="IPR014782">
    <property type="entry name" value="Peptidase_M1_dom"/>
</dbReference>
<protein>
    <submittedName>
        <fullName evidence="3">Peptidase family m1 domain-containing protein</fullName>
    </submittedName>
</protein>
<dbReference type="Pfam" id="PF17900">
    <property type="entry name" value="Peptidase_M1_N"/>
    <property type="match status" value="1"/>
</dbReference>
<dbReference type="GO" id="GO:0043171">
    <property type="term" value="P:peptide catabolic process"/>
    <property type="evidence" value="ECO:0007669"/>
    <property type="project" value="TreeGrafter"/>
</dbReference>
<comment type="caution">
    <text evidence="3">The sequence shown here is derived from an EMBL/GenBank/DDBJ whole genome shotgun (WGS) entry which is preliminary data.</text>
</comment>
<dbReference type="InterPro" id="IPR027268">
    <property type="entry name" value="Peptidase_M4/M1_CTD_sf"/>
</dbReference>
<feature type="domain" description="Peptidase M1 membrane alanine aminopeptidase" evidence="1">
    <location>
        <begin position="337"/>
        <end position="488"/>
    </location>
</feature>
<reference evidence="3" key="1">
    <citation type="submission" date="2022-01" db="EMBL/GenBank/DDBJ databases">
        <title>Genome Sequence Resource for Two Populations of Ditylenchus destructor, the Migratory Endoparasitic Phytonematode.</title>
        <authorList>
            <person name="Zhang H."/>
            <person name="Lin R."/>
            <person name="Xie B."/>
        </authorList>
    </citation>
    <scope>NUCLEOTIDE SEQUENCE</scope>
    <source>
        <strain evidence="3">BazhouSP</strain>
    </source>
</reference>
<dbReference type="SUPFAM" id="SSF55486">
    <property type="entry name" value="Metalloproteases ('zincins'), catalytic domain"/>
    <property type="match status" value="1"/>
</dbReference>
<dbReference type="InterPro" id="IPR045357">
    <property type="entry name" value="Aminopeptidase_N-like_N"/>
</dbReference>
<dbReference type="GO" id="GO:0016020">
    <property type="term" value="C:membrane"/>
    <property type="evidence" value="ECO:0007669"/>
    <property type="project" value="TreeGrafter"/>
</dbReference>
<dbReference type="InterPro" id="IPR050344">
    <property type="entry name" value="Peptidase_M1_aminopeptidases"/>
</dbReference>
<proteinExistence type="predicted"/>
<feature type="domain" description="Aminopeptidase N-like N-terminal" evidence="2">
    <location>
        <begin position="96"/>
        <end position="242"/>
    </location>
</feature>
<dbReference type="Gene3D" id="2.60.40.1730">
    <property type="entry name" value="tricorn interacting facor f3 domain"/>
    <property type="match status" value="1"/>
</dbReference>
<dbReference type="GO" id="GO:0070006">
    <property type="term" value="F:metalloaminopeptidase activity"/>
    <property type="evidence" value="ECO:0007669"/>
    <property type="project" value="TreeGrafter"/>
</dbReference>
<keyword evidence="4" id="KW-1185">Reference proteome</keyword>
<sequence>MALGTEGKPTVPIPFFIPIRYDVQIQLPTASDKDPLIPTFFGAIKVDFQLTRPLTAPSYYGRRRMVRSNEIQNGSSHEELEHPILEATTPSRFSALDGVELKFLSSNLEGFEAGSNKKLQVIDTRIQPNHVVFLVAEMVLNAGRYTLTIERFQGTITYNKGIYYRDAGGFPVLGTDLFPNFTSTVFPCLGGPLTKTTVKLTVVHPRDTVAVSNMQQQEPMQNLNENWRVSKFIQVPNVAAYMLSMAVLPSSVYERTIVSTQQPIYIWTNKIIHRPTLKQEIAKHVGQVYATLSGLLSEALPLSNLDLLVMSDYNGTHSFGLITISYEEWEGSDEAHRIALLARNFGRQWMGGMTTIGSMAEFCFQEDIVEYLVTKVVKLLVKSSRSVEQYLLANYVRLQIAETFLAPGESVVMVENADQYNIETHCGLKGTQMLESLESIAGEEALLSKIRHIIRHQRYKNFNMEHFLELLRGQIIDNIDLAQVYDFWFKSGGIPNLAVEKRGERLRLTQMNDGRQAQVEAGDWKPMPLWPLRISLRNISLPVTFMLSQALELAPLDKKLLALTNVDYEHLYRVNYDADGWEGIIKNLDVESKNPTLSARSRAQLVNDFCYFSAVGQVPDDRSEALRKDFFSLLRDHYEQFELCELYSFWCFGGFKKKINMNKYATRSYYDLIKSKVWPVLWNSKHYECGGPGAASDAANRLCQLVFGASCL</sequence>
<dbReference type="Proteomes" id="UP001201812">
    <property type="component" value="Unassembled WGS sequence"/>
</dbReference>
<dbReference type="AlphaFoldDB" id="A0AAD4R9T7"/>
<dbReference type="SUPFAM" id="SSF63737">
    <property type="entry name" value="Leukotriene A4 hydrolase N-terminal domain"/>
    <property type="match status" value="1"/>
</dbReference>
<dbReference type="GO" id="GO:0005737">
    <property type="term" value="C:cytoplasm"/>
    <property type="evidence" value="ECO:0007669"/>
    <property type="project" value="TreeGrafter"/>
</dbReference>
<evidence type="ECO:0000259" key="2">
    <source>
        <dbReference type="Pfam" id="PF17900"/>
    </source>
</evidence>
<dbReference type="EMBL" id="JAKKPZ010000006">
    <property type="protein sequence ID" value="KAI1720238.1"/>
    <property type="molecule type" value="Genomic_DNA"/>
</dbReference>
<evidence type="ECO:0000259" key="1">
    <source>
        <dbReference type="Pfam" id="PF01433"/>
    </source>
</evidence>
<dbReference type="GO" id="GO:0005615">
    <property type="term" value="C:extracellular space"/>
    <property type="evidence" value="ECO:0007669"/>
    <property type="project" value="TreeGrafter"/>
</dbReference>
<dbReference type="GO" id="GO:0042277">
    <property type="term" value="F:peptide binding"/>
    <property type="evidence" value="ECO:0007669"/>
    <property type="project" value="TreeGrafter"/>
</dbReference>
<gene>
    <name evidence="3" type="ORF">DdX_05621</name>
</gene>
<evidence type="ECO:0000313" key="3">
    <source>
        <dbReference type="EMBL" id="KAI1720238.1"/>
    </source>
</evidence>
<dbReference type="PANTHER" id="PTHR11533:SF192">
    <property type="entry name" value="GH"/>
    <property type="match status" value="1"/>
</dbReference>
<organism evidence="3 4">
    <name type="scientific">Ditylenchus destructor</name>
    <dbReference type="NCBI Taxonomy" id="166010"/>
    <lineage>
        <taxon>Eukaryota</taxon>
        <taxon>Metazoa</taxon>
        <taxon>Ecdysozoa</taxon>
        <taxon>Nematoda</taxon>
        <taxon>Chromadorea</taxon>
        <taxon>Rhabditida</taxon>
        <taxon>Tylenchina</taxon>
        <taxon>Tylenchomorpha</taxon>
        <taxon>Sphaerularioidea</taxon>
        <taxon>Anguinidae</taxon>
        <taxon>Anguininae</taxon>
        <taxon>Ditylenchus</taxon>
    </lineage>
</organism>
<accession>A0AAD4R9T7</accession>